<reference evidence="10" key="1">
    <citation type="submission" date="2022-04" db="EMBL/GenBank/DDBJ databases">
        <title>Complete genome sequences of Ezakiella coagulans and Fenollaria massiliensis.</title>
        <authorList>
            <person name="France M.T."/>
            <person name="Clifford J."/>
            <person name="Narina S."/>
            <person name="Rutt L."/>
            <person name="Ravel J."/>
        </authorList>
    </citation>
    <scope>NUCLEOTIDE SEQUENCE</scope>
    <source>
        <strain evidence="10">C0061C2</strain>
    </source>
</reference>
<dbReference type="InterPro" id="IPR000819">
    <property type="entry name" value="Peptidase_M17_C"/>
</dbReference>
<evidence type="ECO:0000313" key="11">
    <source>
        <dbReference type="Proteomes" id="UP000831151"/>
    </source>
</evidence>
<evidence type="ECO:0000256" key="6">
    <source>
        <dbReference type="ARBA" id="ARBA00022801"/>
    </source>
</evidence>
<dbReference type="Pfam" id="PF02789">
    <property type="entry name" value="Peptidase_M17_N"/>
    <property type="match status" value="1"/>
</dbReference>
<feature type="binding site" evidence="8">
    <location>
        <position position="251"/>
    </location>
    <ligand>
        <name>Mn(2+)</name>
        <dbReference type="ChEBI" id="CHEBI:29035"/>
        <label>2</label>
    </ligand>
</feature>
<keyword evidence="4 8" id="KW-0031">Aminopeptidase</keyword>
<dbReference type="KEGG" id="fms:M1R53_05175"/>
<evidence type="ECO:0000313" key="10">
    <source>
        <dbReference type="EMBL" id="UQK58635.1"/>
    </source>
</evidence>
<comment type="cofactor">
    <cofactor evidence="8">
        <name>Mn(2+)</name>
        <dbReference type="ChEBI" id="CHEBI:29035"/>
    </cofactor>
    <text evidence="8">Binds 2 manganese ions per subunit.</text>
</comment>
<dbReference type="EC" id="3.4.11.1" evidence="8"/>
<comment type="subcellular location">
    <subcellularLocation>
        <location evidence="8">Cytoplasm</location>
    </subcellularLocation>
</comment>
<evidence type="ECO:0000256" key="7">
    <source>
        <dbReference type="ARBA" id="ARBA00049972"/>
    </source>
</evidence>
<protein>
    <recommendedName>
        <fullName evidence="8">Probable cytosol aminopeptidase</fullName>
        <ecNumber evidence="8">3.4.11.1</ecNumber>
    </recommendedName>
    <alternativeName>
        <fullName evidence="8">Leucine aminopeptidase</fullName>
        <shortName evidence="8">LAP</shortName>
        <ecNumber evidence="8">3.4.11.10</ecNumber>
    </alternativeName>
    <alternativeName>
        <fullName evidence="8">Leucyl aminopeptidase</fullName>
    </alternativeName>
</protein>
<evidence type="ECO:0000256" key="2">
    <source>
        <dbReference type="ARBA" id="ARBA00000967"/>
    </source>
</evidence>
<dbReference type="InterPro" id="IPR043472">
    <property type="entry name" value="Macro_dom-like"/>
</dbReference>
<dbReference type="PANTHER" id="PTHR11963:SF23">
    <property type="entry name" value="CYTOSOL AMINOPEPTIDASE"/>
    <property type="match status" value="1"/>
</dbReference>
<dbReference type="PANTHER" id="PTHR11963">
    <property type="entry name" value="LEUCINE AMINOPEPTIDASE-RELATED"/>
    <property type="match status" value="1"/>
</dbReference>
<feature type="active site" evidence="8">
    <location>
        <position position="258"/>
    </location>
</feature>
<dbReference type="InterPro" id="IPR008283">
    <property type="entry name" value="Peptidase_M17_N"/>
</dbReference>
<dbReference type="PROSITE" id="PS00631">
    <property type="entry name" value="CYTOSOL_AP"/>
    <property type="match status" value="1"/>
</dbReference>
<dbReference type="HAMAP" id="MF_00181">
    <property type="entry name" value="Cytosol_peptidase_M17"/>
    <property type="match status" value="1"/>
</dbReference>
<comment type="similarity">
    <text evidence="3 8">Belongs to the peptidase M17 family.</text>
</comment>
<feature type="binding site" evidence="8">
    <location>
        <position position="330"/>
    </location>
    <ligand>
        <name>Mn(2+)</name>
        <dbReference type="ChEBI" id="CHEBI:29035"/>
        <label>2</label>
    </ligand>
</feature>
<evidence type="ECO:0000256" key="8">
    <source>
        <dbReference type="HAMAP-Rule" id="MF_00181"/>
    </source>
</evidence>
<accession>A0A9E7DIJ8</accession>
<evidence type="ECO:0000256" key="4">
    <source>
        <dbReference type="ARBA" id="ARBA00022438"/>
    </source>
</evidence>
<dbReference type="Proteomes" id="UP000831151">
    <property type="component" value="Chromosome"/>
</dbReference>
<dbReference type="AlphaFoldDB" id="A0A9E7DIJ8"/>
<dbReference type="GO" id="GO:0070006">
    <property type="term" value="F:metalloaminopeptidase activity"/>
    <property type="evidence" value="ECO:0007669"/>
    <property type="project" value="InterPro"/>
</dbReference>
<dbReference type="EC" id="3.4.11.10" evidence="8"/>
<dbReference type="SUPFAM" id="SSF53187">
    <property type="entry name" value="Zn-dependent exopeptidases"/>
    <property type="match status" value="1"/>
</dbReference>
<organism evidence="10 11">
    <name type="scientific">Fenollaria massiliensis</name>
    <dbReference type="NCBI Taxonomy" id="938288"/>
    <lineage>
        <taxon>Bacteria</taxon>
        <taxon>Bacillati</taxon>
        <taxon>Bacillota</taxon>
        <taxon>Clostridia</taxon>
        <taxon>Eubacteriales</taxon>
        <taxon>Fenollaria</taxon>
    </lineage>
</organism>
<dbReference type="EMBL" id="CP096649">
    <property type="protein sequence ID" value="UQK58635.1"/>
    <property type="molecule type" value="Genomic_DNA"/>
</dbReference>
<comment type="catalytic activity">
    <reaction evidence="2 8">
        <text>Release of an N-terminal amino acid, preferentially leucine, but not glutamic or aspartic acids.</text>
        <dbReference type="EC" id="3.4.11.10"/>
    </reaction>
</comment>
<keyword evidence="8" id="KW-0479">Metal-binding</keyword>
<dbReference type="CDD" id="cd00433">
    <property type="entry name" value="Peptidase_M17"/>
    <property type="match status" value="1"/>
</dbReference>
<dbReference type="RefSeq" id="WP_249242229.1">
    <property type="nucleotide sequence ID" value="NZ_CP096649.1"/>
</dbReference>
<evidence type="ECO:0000259" key="9">
    <source>
        <dbReference type="PROSITE" id="PS00631"/>
    </source>
</evidence>
<keyword evidence="8" id="KW-0464">Manganese</keyword>
<keyword evidence="11" id="KW-1185">Reference proteome</keyword>
<dbReference type="InterPro" id="IPR023042">
    <property type="entry name" value="Peptidase_M17_leu_NH2_pept"/>
</dbReference>
<comment type="catalytic activity">
    <reaction evidence="1 8">
        <text>Release of an N-terminal amino acid, Xaa-|-Yaa-, in which Xaa is preferably Leu, but may be other amino acids including Pro although not Arg or Lys, and Yaa may be Pro. Amino acid amides and methyl esters are also readily hydrolyzed, but rates on arylamides are exceedingly low.</text>
        <dbReference type="EC" id="3.4.11.1"/>
    </reaction>
</comment>
<feature type="binding site" evidence="8">
    <location>
        <position position="246"/>
    </location>
    <ligand>
        <name>Mn(2+)</name>
        <dbReference type="ChEBI" id="CHEBI:29035"/>
        <label>2</label>
    </ligand>
</feature>
<dbReference type="PRINTS" id="PR00481">
    <property type="entry name" value="LAMNOPPTDASE"/>
</dbReference>
<gene>
    <name evidence="8" type="primary">pepA</name>
    <name evidence="10" type="ORF">M1R53_05175</name>
</gene>
<dbReference type="GO" id="GO:0006508">
    <property type="term" value="P:proteolysis"/>
    <property type="evidence" value="ECO:0007669"/>
    <property type="project" value="UniProtKB-KW"/>
</dbReference>
<keyword evidence="8" id="KW-0963">Cytoplasm</keyword>
<dbReference type="GO" id="GO:0030145">
    <property type="term" value="F:manganese ion binding"/>
    <property type="evidence" value="ECO:0007669"/>
    <property type="project" value="UniProtKB-UniRule"/>
</dbReference>
<evidence type="ECO:0000256" key="3">
    <source>
        <dbReference type="ARBA" id="ARBA00009528"/>
    </source>
</evidence>
<feature type="domain" description="Cytosol aminopeptidase" evidence="9">
    <location>
        <begin position="326"/>
        <end position="333"/>
    </location>
</feature>
<dbReference type="Gene3D" id="3.40.220.10">
    <property type="entry name" value="Leucine Aminopeptidase, subunit E, domain 1"/>
    <property type="match status" value="1"/>
</dbReference>
<keyword evidence="5 8" id="KW-0645">Protease</keyword>
<feature type="active site" evidence="8">
    <location>
        <position position="332"/>
    </location>
</feature>
<keyword evidence="6 8" id="KW-0378">Hydrolase</keyword>
<sequence length="481" mass="52535">MKITLNEKNGIKVLPVFEDERDFFEKSVGLDTLVEKEYFTGKASEVFAKLGEDEIIYLGLGKKAEITTKKIIVAFFELAKALRKYKIKDANIIFNKKLDGLCYKTTMKAIVDGLACFDYDFDKYLSDDNKPTKLGTINIEVIENKKDKAKEAVEEALNIAEGYSLTKDLVNTPAIDMYPEVLSNRAKEDLEPLGVTVEVYGKKEIEELGMKAFLAVAVGSDKEPKLIVMKYMNGEAGDKLTALVGKGLTYDSGGYCIKHPQGMATMHMDMGGAGAVIGAMHAIAKNKVKKNVVAVVASCENLISGKAYKTGDLIGSMSGKTIEVANTDAEGRLTLADAIYYAGEVLKADRIVDLATLTGACVVALGSYRTGVVTNNDEFMNEMDEASKKADEKLWVMPNDDEYKDMVKGTMTDLLNSVPGGAGMITAGMFLENFVKEGTPWIHMDIAGTSDTSKDYAQYKKGSTGVPVKTLYYLINSEHTC</sequence>
<evidence type="ECO:0000256" key="1">
    <source>
        <dbReference type="ARBA" id="ARBA00000135"/>
    </source>
</evidence>
<dbReference type="Pfam" id="PF00883">
    <property type="entry name" value="Peptidase_M17"/>
    <property type="match status" value="1"/>
</dbReference>
<feature type="binding site" evidence="8">
    <location>
        <position position="330"/>
    </location>
    <ligand>
        <name>Mn(2+)</name>
        <dbReference type="ChEBI" id="CHEBI:29035"/>
        <label>1</label>
    </ligand>
</feature>
<feature type="binding site" evidence="8">
    <location>
        <position position="251"/>
    </location>
    <ligand>
        <name>Mn(2+)</name>
        <dbReference type="ChEBI" id="CHEBI:29035"/>
        <label>1</label>
    </ligand>
</feature>
<dbReference type="NCBIfam" id="NF002083">
    <property type="entry name" value="PRK00913.3-5"/>
    <property type="match status" value="1"/>
</dbReference>
<comment type="function">
    <text evidence="7 8">Presumably involved in the processing and regular turnover of intracellular proteins. Catalyzes the removal of unsubstituted N-terminal amino acids from various peptides.</text>
</comment>
<dbReference type="Gene3D" id="3.40.630.10">
    <property type="entry name" value="Zn peptidases"/>
    <property type="match status" value="1"/>
</dbReference>
<name>A0A9E7DIJ8_9FIRM</name>
<dbReference type="InterPro" id="IPR011356">
    <property type="entry name" value="Leucine_aapep/pepB"/>
</dbReference>
<feature type="binding site" evidence="8">
    <location>
        <position position="269"/>
    </location>
    <ligand>
        <name>Mn(2+)</name>
        <dbReference type="ChEBI" id="CHEBI:29035"/>
        <label>2</label>
    </ligand>
</feature>
<proteinExistence type="inferred from homology"/>
<dbReference type="SUPFAM" id="SSF52949">
    <property type="entry name" value="Macro domain-like"/>
    <property type="match status" value="1"/>
</dbReference>
<feature type="binding site" evidence="8">
    <location>
        <position position="328"/>
    </location>
    <ligand>
        <name>Mn(2+)</name>
        <dbReference type="ChEBI" id="CHEBI:29035"/>
        <label>1</label>
    </ligand>
</feature>
<dbReference type="GO" id="GO:0005737">
    <property type="term" value="C:cytoplasm"/>
    <property type="evidence" value="ECO:0007669"/>
    <property type="project" value="UniProtKB-SubCell"/>
</dbReference>
<evidence type="ECO:0000256" key="5">
    <source>
        <dbReference type="ARBA" id="ARBA00022670"/>
    </source>
</evidence>